<proteinExistence type="predicted"/>
<comment type="caution">
    <text evidence="2">The sequence shown here is derived from an EMBL/GenBank/DDBJ whole genome shotgun (WGS) entry which is preliminary data.</text>
</comment>
<dbReference type="InterPro" id="IPR010390">
    <property type="entry name" value="ABC-2_transporter-like"/>
</dbReference>
<feature type="transmembrane region" description="Helical" evidence="1">
    <location>
        <begin position="117"/>
        <end position="136"/>
    </location>
</feature>
<dbReference type="PANTHER" id="PTHR36832">
    <property type="entry name" value="SLR1174 PROTEIN-RELATED"/>
    <property type="match status" value="1"/>
</dbReference>
<gene>
    <name evidence="2" type="ORF">S01H1_14295</name>
</gene>
<protein>
    <recommendedName>
        <fullName evidence="3">ABC-2 type transporter domain-containing protein</fullName>
    </recommendedName>
</protein>
<dbReference type="AlphaFoldDB" id="X0U3B9"/>
<sequence>MKVLYAFMRAAFHNAWIFRLDFWLITPGLFIMMYANYSLWSILYRQSPHAFGMDVERMTTYGVLGVLLMPIMRTAWITQYYIAEQVRQGALELDLMKPLDFMWHMFSRNLGQLGVELLLRFVPGLILACLFFDFKLPPNAQAAFAFLSSLALGYVVLFGISFLFGLLSIVTMDIRSYAWAFHSIVDLASGQLVPLWMFPPALAAIAAALPFQAVYFVPMSIYVGANEGSLAKALLSQA</sequence>
<name>X0U3B9_9ZZZZ</name>
<accession>X0U3B9</accession>
<keyword evidence="1" id="KW-0812">Transmembrane</keyword>
<dbReference type="PANTHER" id="PTHR36832:SF1">
    <property type="entry name" value="SLR1174 PROTEIN"/>
    <property type="match status" value="1"/>
</dbReference>
<organism evidence="2">
    <name type="scientific">marine sediment metagenome</name>
    <dbReference type="NCBI Taxonomy" id="412755"/>
    <lineage>
        <taxon>unclassified sequences</taxon>
        <taxon>metagenomes</taxon>
        <taxon>ecological metagenomes</taxon>
    </lineage>
</organism>
<dbReference type="EMBL" id="BARS01007425">
    <property type="protein sequence ID" value="GAF82945.1"/>
    <property type="molecule type" value="Genomic_DNA"/>
</dbReference>
<keyword evidence="1" id="KW-0472">Membrane</keyword>
<keyword evidence="1" id="KW-1133">Transmembrane helix</keyword>
<feature type="transmembrane region" description="Helical" evidence="1">
    <location>
        <begin position="203"/>
        <end position="225"/>
    </location>
</feature>
<evidence type="ECO:0000313" key="2">
    <source>
        <dbReference type="EMBL" id="GAF82945.1"/>
    </source>
</evidence>
<dbReference type="Pfam" id="PF06182">
    <property type="entry name" value="ABC2_membrane_6"/>
    <property type="match status" value="1"/>
</dbReference>
<feature type="transmembrane region" description="Helical" evidence="1">
    <location>
        <begin position="20"/>
        <end position="40"/>
    </location>
</feature>
<feature type="transmembrane region" description="Helical" evidence="1">
    <location>
        <begin position="142"/>
        <end position="170"/>
    </location>
</feature>
<feature type="transmembrane region" description="Helical" evidence="1">
    <location>
        <begin position="60"/>
        <end position="82"/>
    </location>
</feature>
<feature type="non-terminal residue" evidence="2">
    <location>
        <position position="238"/>
    </location>
</feature>
<reference evidence="2" key="1">
    <citation type="journal article" date="2014" name="Front. Microbiol.">
        <title>High frequency of phylogenetically diverse reductive dehalogenase-homologous genes in deep subseafloor sedimentary metagenomes.</title>
        <authorList>
            <person name="Kawai M."/>
            <person name="Futagami T."/>
            <person name="Toyoda A."/>
            <person name="Takaki Y."/>
            <person name="Nishi S."/>
            <person name="Hori S."/>
            <person name="Arai W."/>
            <person name="Tsubouchi T."/>
            <person name="Morono Y."/>
            <person name="Uchiyama I."/>
            <person name="Ito T."/>
            <person name="Fujiyama A."/>
            <person name="Inagaki F."/>
            <person name="Takami H."/>
        </authorList>
    </citation>
    <scope>NUCLEOTIDE SEQUENCE</scope>
    <source>
        <strain evidence="2">Expedition CK06-06</strain>
    </source>
</reference>
<evidence type="ECO:0008006" key="3">
    <source>
        <dbReference type="Google" id="ProtNLM"/>
    </source>
</evidence>
<evidence type="ECO:0000256" key="1">
    <source>
        <dbReference type="SAM" id="Phobius"/>
    </source>
</evidence>